<protein>
    <recommendedName>
        <fullName evidence="3">TFIIB-type zinc ribbon-containing protein</fullName>
    </recommendedName>
</protein>
<dbReference type="AlphaFoldDB" id="A0A3M7TIP6"/>
<reference evidence="1 2" key="1">
    <citation type="submission" date="2018-08" db="EMBL/GenBank/DDBJ databases">
        <title>Chryseobacterium nematophagum: a novel matrix digesting pathogen of nematodes.</title>
        <authorList>
            <person name="Page A."/>
            <person name="Roberts M."/>
            <person name="Felix M.-A."/>
            <person name="Weir W."/>
        </authorList>
    </citation>
    <scope>NUCLEOTIDE SEQUENCE [LARGE SCALE GENOMIC DNA]</scope>
    <source>
        <strain evidence="1 2">JUb129</strain>
    </source>
</reference>
<evidence type="ECO:0008006" key="3">
    <source>
        <dbReference type="Google" id="ProtNLM"/>
    </source>
</evidence>
<evidence type="ECO:0000313" key="2">
    <source>
        <dbReference type="Proteomes" id="UP000278775"/>
    </source>
</evidence>
<dbReference type="OrthoDB" id="707631at2"/>
<dbReference type="EMBL" id="QWIU01000002">
    <property type="protein sequence ID" value="RNA62886.1"/>
    <property type="molecule type" value="Genomic_DNA"/>
</dbReference>
<organism evidence="1 2">
    <name type="scientific">Chryseobacterium nematophagum</name>
    <dbReference type="NCBI Taxonomy" id="2305228"/>
    <lineage>
        <taxon>Bacteria</taxon>
        <taxon>Pseudomonadati</taxon>
        <taxon>Bacteroidota</taxon>
        <taxon>Flavobacteriia</taxon>
        <taxon>Flavobacteriales</taxon>
        <taxon>Weeksellaceae</taxon>
        <taxon>Chryseobacterium group</taxon>
        <taxon>Chryseobacterium</taxon>
    </lineage>
</organism>
<accession>A0A3M7TIP6</accession>
<dbReference type="RefSeq" id="WP_122636920.1">
    <property type="nucleotide sequence ID" value="NZ_QWIU01000002.1"/>
</dbReference>
<name>A0A3M7TIP6_9FLAO</name>
<sequence length="149" mass="17769">MGSSTRFRDENKTALDFQSEVIVVCPKCSEKAFAKVNDTEKKVRLFCDHCGYNKEISTIVFFYGVTGNWQFAAHVYFKAELWLKIPFKDDEIFAYNYEHLDYLERYITANLREHKDRTHFTLLEKLPKFYHEAKNRKALLKLIQKLKDK</sequence>
<gene>
    <name evidence="1" type="ORF">D1631_13560</name>
</gene>
<proteinExistence type="predicted"/>
<evidence type="ECO:0000313" key="1">
    <source>
        <dbReference type="EMBL" id="RNA62886.1"/>
    </source>
</evidence>
<dbReference type="Proteomes" id="UP000278775">
    <property type="component" value="Unassembled WGS sequence"/>
</dbReference>
<comment type="caution">
    <text evidence="1">The sequence shown here is derived from an EMBL/GenBank/DDBJ whole genome shotgun (WGS) entry which is preliminary data.</text>
</comment>